<reference evidence="2 3" key="1">
    <citation type="submission" date="2014-04" db="EMBL/GenBank/DDBJ databases">
        <title>Aquimarina sp. 22II-S11-z7 Genome Sequencing.</title>
        <authorList>
            <person name="Lai Q."/>
        </authorList>
    </citation>
    <scope>NUCLEOTIDE SEQUENCE [LARGE SCALE GENOMIC DNA]</scope>
    <source>
        <strain evidence="2 3">22II-S11-z7</strain>
    </source>
</reference>
<evidence type="ECO:0000313" key="3">
    <source>
        <dbReference type="Proteomes" id="UP000023541"/>
    </source>
</evidence>
<evidence type="ECO:0008006" key="4">
    <source>
        <dbReference type="Google" id="ProtNLM"/>
    </source>
</evidence>
<organism evidence="2 3">
    <name type="scientific">Aquimarina atlantica</name>
    <dbReference type="NCBI Taxonomy" id="1317122"/>
    <lineage>
        <taxon>Bacteria</taxon>
        <taxon>Pseudomonadati</taxon>
        <taxon>Bacteroidota</taxon>
        <taxon>Flavobacteriia</taxon>
        <taxon>Flavobacteriales</taxon>
        <taxon>Flavobacteriaceae</taxon>
        <taxon>Aquimarina</taxon>
    </lineage>
</organism>
<evidence type="ECO:0000256" key="1">
    <source>
        <dbReference type="SAM" id="SignalP"/>
    </source>
</evidence>
<name>A0A023BVE6_9FLAO</name>
<keyword evidence="1" id="KW-0732">Signal</keyword>
<proteinExistence type="predicted"/>
<dbReference type="RefSeq" id="WP_034241439.1">
    <property type="nucleotide sequence ID" value="NZ_AQRA01000004.1"/>
</dbReference>
<dbReference type="Proteomes" id="UP000023541">
    <property type="component" value="Unassembled WGS sequence"/>
</dbReference>
<feature type="chain" id="PRO_5001517478" description="Lipoprotein" evidence="1">
    <location>
        <begin position="32"/>
        <end position="189"/>
    </location>
</feature>
<dbReference type="PROSITE" id="PS51257">
    <property type="entry name" value="PROKAR_LIPOPROTEIN"/>
    <property type="match status" value="1"/>
</dbReference>
<dbReference type="OrthoDB" id="676695at2"/>
<feature type="signal peptide" evidence="1">
    <location>
        <begin position="1"/>
        <end position="31"/>
    </location>
</feature>
<protein>
    <recommendedName>
        <fullName evidence="4">Lipoprotein</fullName>
    </recommendedName>
</protein>
<accession>A0A023BVE6</accession>
<gene>
    <name evidence="2" type="ORF">ATO12_13580</name>
</gene>
<evidence type="ECO:0000313" key="2">
    <source>
        <dbReference type="EMBL" id="EZH73909.1"/>
    </source>
</evidence>
<dbReference type="EMBL" id="AQRA01000004">
    <property type="protein sequence ID" value="EZH73909.1"/>
    <property type="molecule type" value="Genomic_DNA"/>
</dbReference>
<dbReference type="AlphaFoldDB" id="A0A023BVE6"/>
<dbReference type="eggNOG" id="ENOG5030TS2">
    <property type="taxonomic scope" value="Bacteria"/>
</dbReference>
<dbReference type="STRING" id="1317122.ATO12_13580"/>
<keyword evidence="3" id="KW-1185">Reference proteome</keyword>
<sequence>MKTIQCIAIIAVAVATLISCGGSVTNQPANADGFSAIAKEIENKFGEHAHFTNITVMHNKSIGNTISLTVTEAPESLKMGQWNFINGSWTQNSEITVEIPEGTKAADFMFQLDEKINLKKLGELTEQSCKRLTTEKDIKNPTLKMAFVKFPKNGDNSKTEYVVTLEPENGGTSFTFYYKLNGDFINMNY</sequence>
<comment type="caution">
    <text evidence="2">The sequence shown here is derived from an EMBL/GenBank/DDBJ whole genome shotgun (WGS) entry which is preliminary data.</text>
</comment>